<keyword evidence="3" id="KW-1185">Reference proteome</keyword>
<evidence type="ECO:0000256" key="1">
    <source>
        <dbReference type="SAM" id="MobiDB-lite"/>
    </source>
</evidence>
<dbReference type="AlphaFoldDB" id="A0AA35WL08"/>
<proteinExistence type="predicted"/>
<dbReference type="PANTHER" id="PTHR46263">
    <property type="entry name" value="ARMADILLO REPEAT-CONTAINING PROTEIN 7"/>
    <property type="match status" value="1"/>
</dbReference>
<feature type="region of interest" description="Disordered" evidence="1">
    <location>
        <begin position="182"/>
        <end position="234"/>
    </location>
</feature>
<evidence type="ECO:0000313" key="3">
    <source>
        <dbReference type="Proteomes" id="UP001174909"/>
    </source>
</evidence>
<evidence type="ECO:0000313" key="2">
    <source>
        <dbReference type="EMBL" id="CAI8017697.1"/>
    </source>
</evidence>
<name>A0AA35WL08_GEOBA</name>
<dbReference type="InterPro" id="IPR016024">
    <property type="entry name" value="ARM-type_fold"/>
</dbReference>
<dbReference type="EMBL" id="CASHTH010001649">
    <property type="protein sequence ID" value="CAI8017697.1"/>
    <property type="molecule type" value="Genomic_DNA"/>
</dbReference>
<organism evidence="2 3">
    <name type="scientific">Geodia barretti</name>
    <name type="common">Barrett's horny sponge</name>
    <dbReference type="NCBI Taxonomy" id="519541"/>
    <lineage>
        <taxon>Eukaryota</taxon>
        <taxon>Metazoa</taxon>
        <taxon>Porifera</taxon>
        <taxon>Demospongiae</taxon>
        <taxon>Heteroscleromorpha</taxon>
        <taxon>Tetractinellida</taxon>
        <taxon>Astrophorina</taxon>
        <taxon>Geodiidae</taxon>
        <taxon>Geodia</taxon>
    </lineage>
</organism>
<accession>A0AA35WL08</accession>
<dbReference type="SUPFAM" id="SSF48371">
    <property type="entry name" value="ARM repeat"/>
    <property type="match status" value="1"/>
</dbReference>
<gene>
    <name evidence="2" type="ORF">GBAR_LOCUS10704</name>
</gene>
<comment type="caution">
    <text evidence="2">The sequence shown here is derived from an EMBL/GenBank/DDBJ whole genome shotgun (WGS) entry which is preliminary data.</text>
</comment>
<dbReference type="Gene3D" id="1.25.10.10">
    <property type="entry name" value="Leucine-rich Repeat Variant"/>
    <property type="match status" value="1"/>
</dbReference>
<sequence>MFTSKAKLEQKTGKWGMGRFKYLQSLVTEFQDTSRHEYKLQVLANLANFAYDPVNYDFFRQLNILDLFLDVIAEDKDEQMVEFAMGGICNCCLDRQNMAYLLENDCIQFTVKCLSSSNEETVLSAITTLIYISTPDSKKAITADSIVDLMKRFSVSSSKRLSNLATVFLEDVCCLMVDTEKGKEEEGKAKVVEEEGNVEGEKEGEKESEKKEVEGDGSKHAAEESGEKREQKKE</sequence>
<reference evidence="2" key="1">
    <citation type="submission" date="2023-03" db="EMBL/GenBank/DDBJ databases">
        <authorList>
            <person name="Steffen K."/>
            <person name="Cardenas P."/>
        </authorList>
    </citation>
    <scope>NUCLEOTIDE SEQUENCE</scope>
</reference>
<protein>
    <submittedName>
        <fullName evidence="2">Armadillo repeat-containing protein 7</fullName>
    </submittedName>
</protein>
<dbReference type="InterPro" id="IPR011989">
    <property type="entry name" value="ARM-like"/>
</dbReference>
<dbReference type="InterPro" id="IPR042462">
    <property type="entry name" value="ARMC7"/>
</dbReference>
<dbReference type="Proteomes" id="UP001174909">
    <property type="component" value="Unassembled WGS sequence"/>
</dbReference>
<dbReference type="PANTHER" id="PTHR46263:SF1">
    <property type="entry name" value="ARMADILLO REPEAT-CONTAINING PROTEIN 7"/>
    <property type="match status" value="1"/>
</dbReference>